<proteinExistence type="predicted"/>
<keyword evidence="3" id="KW-1185">Reference proteome</keyword>
<dbReference type="PROSITE" id="PS00134">
    <property type="entry name" value="TRYPSIN_HIS"/>
    <property type="match status" value="1"/>
</dbReference>
<reference evidence="2 3" key="1">
    <citation type="submission" date="2022-07" db="EMBL/GenBank/DDBJ databases">
        <title>Two temperate virus in Haloterrigena jeotgali A29.</title>
        <authorList>
            <person name="Deng X."/>
        </authorList>
    </citation>
    <scope>NUCLEOTIDE SEQUENCE [LARGE SCALE GENOMIC DNA]</scope>
    <source>
        <strain evidence="2 3">A29</strain>
        <plasmid evidence="2 3">unnamed1</plasmid>
    </source>
</reference>
<protein>
    <submittedName>
        <fullName evidence="2">S1 family peptidase</fullName>
    </submittedName>
</protein>
<evidence type="ECO:0000313" key="2">
    <source>
        <dbReference type="EMBL" id="WMT10262.1"/>
    </source>
</evidence>
<organism evidence="2 3">
    <name type="scientific">Natrinema thermotolerans</name>
    <dbReference type="NCBI Taxonomy" id="121872"/>
    <lineage>
        <taxon>Archaea</taxon>
        <taxon>Methanobacteriati</taxon>
        <taxon>Methanobacteriota</taxon>
        <taxon>Stenosarchaea group</taxon>
        <taxon>Halobacteria</taxon>
        <taxon>Halobacteriales</taxon>
        <taxon>Natrialbaceae</taxon>
        <taxon>Natrinema</taxon>
    </lineage>
</organism>
<evidence type="ECO:0000313" key="3">
    <source>
        <dbReference type="Proteomes" id="UP001224926"/>
    </source>
</evidence>
<evidence type="ECO:0000259" key="1">
    <source>
        <dbReference type="Pfam" id="PF00089"/>
    </source>
</evidence>
<accession>A0AAF0T4B5</accession>
<name>A0AAF0T4B5_9EURY</name>
<dbReference type="InterPro" id="IPR001254">
    <property type="entry name" value="Trypsin_dom"/>
</dbReference>
<dbReference type="InterPro" id="IPR018114">
    <property type="entry name" value="TRYPSIN_HIS"/>
</dbReference>
<dbReference type="GO" id="GO:0004252">
    <property type="term" value="F:serine-type endopeptidase activity"/>
    <property type="evidence" value="ECO:0007669"/>
    <property type="project" value="InterPro"/>
</dbReference>
<dbReference type="RefSeq" id="WP_136396785.1">
    <property type="nucleotide sequence ID" value="NZ_CP101874.1"/>
</dbReference>
<dbReference type="PROSITE" id="PS51318">
    <property type="entry name" value="TAT"/>
    <property type="match status" value="1"/>
</dbReference>
<dbReference type="Proteomes" id="UP001224926">
    <property type="component" value="Plasmid unnamed1"/>
</dbReference>
<feature type="domain" description="Peptidase S1" evidence="1">
    <location>
        <begin position="237"/>
        <end position="390"/>
    </location>
</feature>
<dbReference type="EMBL" id="CP101874">
    <property type="protein sequence ID" value="WMT10262.1"/>
    <property type="molecule type" value="Genomic_DNA"/>
</dbReference>
<dbReference type="AlphaFoldDB" id="A0AAF0T4B5"/>
<dbReference type="InterPro" id="IPR006311">
    <property type="entry name" value="TAT_signal"/>
</dbReference>
<dbReference type="SUPFAM" id="SSF50494">
    <property type="entry name" value="Trypsin-like serine proteases"/>
    <property type="match status" value="1"/>
</dbReference>
<dbReference type="InterPro" id="IPR009003">
    <property type="entry name" value="Peptidase_S1_PA"/>
</dbReference>
<dbReference type="GO" id="GO:0006508">
    <property type="term" value="P:proteolysis"/>
    <property type="evidence" value="ECO:0007669"/>
    <property type="project" value="InterPro"/>
</dbReference>
<sequence length="413" mass="46105">MVKDENYHLMGKRRFMKALSGLGLSATAVSLMSQSALAELTDNPENEVPRVKFVRGSPNDPKNAEAEYYTISRDEWEYTQSRYRAGQNLLRSFKNQGIDPTGIDVVVKTQSGRNKDKVVSVQINPEQRKILPQNEKRSVESLRDVIPEKASAELEINQKSVTREVPIIVEEEAGFDTTDEQESTEVTTQSSHWYYDYRYRPIPGGCRIRPQKPDGSWTNCTGGIRSWDLDRGEYVYVTAAHCFDAETGQTMGQRYSYQDVGETDKIAYNDRNWIGSRMDSATVALNDSVDTTARMAADDGGYFSNPVRGYVHTDWLQDNEGGGASLGKLGITTGHTAGNINNVSVSNDYFTTNADRDGGDSGGPHFYIDPDSSNYDFYMAGIHRGSTYSGNARGIIYQNIMEEHNLSLGLSYQ</sequence>
<dbReference type="Pfam" id="PF00089">
    <property type="entry name" value="Trypsin"/>
    <property type="match status" value="1"/>
</dbReference>
<dbReference type="GeneID" id="39860111"/>
<keyword evidence="2" id="KW-0614">Plasmid</keyword>
<dbReference type="InterPro" id="IPR043504">
    <property type="entry name" value="Peptidase_S1_PA_chymotrypsin"/>
</dbReference>
<dbReference type="Gene3D" id="2.40.10.10">
    <property type="entry name" value="Trypsin-like serine proteases"/>
    <property type="match status" value="2"/>
</dbReference>
<geneLocation type="plasmid" evidence="2 3">
    <name>unnamed1</name>
</geneLocation>
<gene>
    <name evidence="2" type="ORF">NP511_22430</name>
</gene>